<keyword evidence="1" id="KW-0175">Coiled coil</keyword>
<dbReference type="GO" id="GO:2001070">
    <property type="term" value="F:starch binding"/>
    <property type="evidence" value="ECO:0007669"/>
    <property type="project" value="InterPro"/>
</dbReference>
<reference evidence="4" key="1">
    <citation type="submission" date="2021-01" db="EMBL/GenBank/DDBJ databases">
        <authorList>
            <person name="Corre E."/>
            <person name="Pelletier E."/>
            <person name="Niang G."/>
            <person name="Scheremetjew M."/>
            <person name="Finn R."/>
            <person name="Kale V."/>
            <person name="Holt S."/>
            <person name="Cochrane G."/>
            <person name="Meng A."/>
            <person name="Brown T."/>
            <person name="Cohen L."/>
        </authorList>
    </citation>
    <scope>NUCLEOTIDE SEQUENCE</scope>
    <source>
        <strain evidence="4">Clade-A-BCC118000</strain>
    </source>
</reference>
<dbReference type="InterPro" id="IPR013783">
    <property type="entry name" value="Ig-like_fold"/>
</dbReference>
<feature type="region of interest" description="Disordered" evidence="2">
    <location>
        <begin position="533"/>
        <end position="563"/>
    </location>
</feature>
<dbReference type="Gene3D" id="2.60.40.10">
    <property type="entry name" value="Immunoglobulins"/>
    <property type="match status" value="1"/>
</dbReference>
<dbReference type="PROSITE" id="PS51166">
    <property type="entry name" value="CBM20"/>
    <property type="match status" value="1"/>
</dbReference>
<gene>
    <name evidence="4" type="ORF">OLUC0939_LOCUS30</name>
</gene>
<dbReference type="SUPFAM" id="SSF49452">
    <property type="entry name" value="Starch-binding domain-like"/>
    <property type="match status" value="1"/>
</dbReference>
<evidence type="ECO:0000256" key="1">
    <source>
        <dbReference type="SAM" id="Coils"/>
    </source>
</evidence>
<name>A0A7R9SYR1_9CHLO</name>
<feature type="region of interest" description="Disordered" evidence="2">
    <location>
        <begin position="575"/>
        <end position="599"/>
    </location>
</feature>
<dbReference type="Pfam" id="PF00686">
    <property type="entry name" value="CBM_20"/>
    <property type="match status" value="1"/>
</dbReference>
<feature type="compositionally biased region" description="Acidic residues" evidence="2">
    <location>
        <begin position="588"/>
        <end position="599"/>
    </location>
</feature>
<protein>
    <recommendedName>
        <fullName evidence="3">CBM20 domain-containing protein</fullName>
    </recommendedName>
</protein>
<proteinExistence type="predicted"/>
<sequence length="599" mass="65929">MQSELERVMDDVRNAEALAEQAELMRSQMQADMEQLLEARQSVEQRLQDVDSALQISLNKVATLEIEQERLRLELSASEKALAESERARSESDAEILALSDELSDALNARLLIEQRLRARDEELETAHIKQSELITENSKLRAELMDAKAMADDYTRQLSSGLFGDEKRVEAGIQRFDSFEASDTGIFAADEADEAFVTACNMVQRIEILVRRQKQTGEELKRLDDTGAAESDDARLLRSELAAMGSQLDSCRETLAACSHGLSVLESRMAEEFAAMGKSPMFAEGMDTTRSRVRDLEKSLAAANAQSDVTFKNLQIALDASTMDVGRDIPVEFKIPFQSIPGQRILVVGTWCDWITQNGLQLTWTEGNIWKGTMTLHTGSNYEYKYVVVEEVVGGVPGEAPPYFPPWGTTEPKIERMFDGRAYMLVWQPGNNKAMALDNIHTDGVAQIKVSDDWIANPKKSPITLFAADGEVLEIVGSTALLGETVDRADHALAEARKQVQMMADLASAALAEVDTQLARRIATQLDDIRHKGTLSTDSDGKHHRGTKALPSSVEAGSPRSNLNWMNIGFGLEAQDDGEDSTSASTDAEDAGDGIDYA</sequence>
<evidence type="ECO:0000256" key="2">
    <source>
        <dbReference type="SAM" id="MobiDB-lite"/>
    </source>
</evidence>
<organism evidence="4">
    <name type="scientific">Ostreococcus sp. 'lucimarinus'</name>
    <dbReference type="NCBI Taxonomy" id="242159"/>
    <lineage>
        <taxon>Eukaryota</taxon>
        <taxon>Viridiplantae</taxon>
        <taxon>Chlorophyta</taxon>
        <taxon>Mamiellophyceae</taxon>
        <taxon>Mamiellales</taxon>
        <taxon>Bathycoccaceae</taxon>
        <taxon>Ostreococcus</taxon>
    </lineage>
</organism>
<feature type="domain" description="CBM20" evidence="3">
    <location>
        <begin position="324"/>
        <end position="457"/>
    </location>
</feature>
<dbReference type="EMBL" id="HBDX01000034">
    <property type="protein sequence ID" value="CAD8219311.1"/>
    <property type="molecule type" value="Transcribed_RNA"/>
</dbReference>
<evidence type="ECO:0000313" key="4">
    <source>
        <dbReference type="EMBL" id="CAD8219311.1"/>
    </source>
</evidence>
<dbReference type="InterPro" id="IPR013784">
    <property type="entry name" value="Carb-bd-like_fold"/>
</dbReference>
<dbReference type="AlphaFoldDB" id="A0A7R9SYR1"/>
<dbReference type="InterPro" id="IPR002044">
    <property type="entry name" value="CBM20"/>
</dbReference>
<accession>A0A7R9SYR1</accession>
<feature type="coiled-coil region" evidence="1">
    <location>
        <begin position="5"/>
        <end position="88"/>
    </location>
</feature>
<evidence type="ECO:0000259" key="3">
    <source>
        <dbReference type="PROSITE" id="PS51166"/>
    </source>
</evidence>